<dbReference type="AlphaFoldDB" id="A0A4Y2I3R0"/>
<evidence type="ECO:0000313" key="2">
    <source>
        <dbReference type="Proteomes" id="UP000499080"/>
    </source>
</evidence>
<proteinExistence type="predicted"/>
<accession>A0A4Y2I3R0</accession>
<gene>
    <name evidence="1" type="ORF">AVEN_178061_1</name>
</gene>
<evidence type="ECO:0000313" key="1">
    <source>
        <dbReference type="EMBL" id="GBM72387.1"/>
    </source>
</evidence>
<name>A0A4Y2I3R0_ARAVE</name>
<dbReference type="Proteomes" id="UP000499080">
    <property type="component" value="Unassembled WGS sequence"/>
</dbReference>
<keyword evidence="2" id="KW-1185">Reference proteome</keyword>
<protein>
    <submittedName>
        <fullName evidence="1">Uncharacterized protein</fullName>
    </submittedName>
</protein>
<dbReference type="EMBL" id="BGPR01002373">
    <property type="protein sequence ID" value="GBM72387.1"/>
    <property type="molecule type" value="Genomic_DNA"/>
</dbReference>
<reference evidence="1 2" key="1">
    <citation type="journal article" date="2019" name="Sci. Rep.">
        <title>Orb-weaving spider Araneus ventricosus genome elucidates the spidroin gene catalogue.</title>
        <authorList>
            <person name="Kono N."/>
            <person name="Nakamura H."/>
            <person name="Ohtoshi R."/>
            <person name="Moran D.A.P."/>
            <person name="Shinohara A."/>
            <person name="Yoshida Y."/>
            <person name="Fujiwara M."/>
            <person name="Mori M."/>
            <person name="Tomita M."/>
            <person name="Arakawa K."/>
        </authorList>
    </citation>
    <scope>NUCLEOTIDE SEQUENCE [LARGE SCALE GENOMIC DNA]</scope>
</reference>
<sequence>MRRFRATLKLRSYGLSLHELHPRFAFFSSSEQEESMRLVGFEANEARSNDEGGSVTSSVGQSDLGASGIPDVAVSLMGTGCLLERLGQRFPICGARTAGVREIKVGNGGNEKT</sequence>
<comment type="caution">
    <text evidence="1">The sequence shown here is derived from an EMBL/GenBank/DDBJ whole genome shotgun (WGS) entry which is preliminary data.</text>
</comment>
<organism evidence="1 2">
    <name type="scientific">Araneus ventricosus</name>
    <name type="common">Orbweaver spider</name>
    <name type="synonym">Epeira ventricosa</name>
    <dbReference type="NCBI Taxonomy" id="182803"/>
    <lineage>
        <taxon>Eukaryota</taxon>
        <taxon>Metazoa</taxon>
        <taxon>Ecdysozoa</taxon>
        <taxon>Arthropoda</taxon>
        <taxon>Chelicerata</taxon>
        <taxon>Arachnida</taxon>
        <taxon>Araneae</taxon>
        <taxon>Araneomorphae</taxon>
        <taxon>Entelegynae</taxon>
        <taxon>Araneoidea</taxon>
        <taxon>Araneidae</taxon>
        <taxon>Araneus</taxon>
    </lineage>
</organism>